<gene>
    <name evidence="2" type="ORF">F4148_02880</name>
</gene>
<feature type="domain" description="DUF5615" evidence="1">
    <location>
        <begin position="2"/>
        <end position="104"/>
    </location>
</feature>
<evidence type="ECO:0000313" key="2">
    <source>
        <dbReference type="EMBL" id="MYH60736.1"/>
    </source>
</evidence>
<comment type="caution">
    <text evidence="2">The sequence shown here is derived from an EMBL/GenBank/DDBJ whole genome shotgun (WGS) entry which is preliminary data.</text>
</comment>
<dbReference type="AlphaFoldDB" id="A0A6B1FZY8"/>
<dbReference type="Pfam" id="PF18480">
    <property type="entry name" value="DUF5615"/>
    <property type="match status" value="1"/>
</dbReference>
<dbReference type="InterPro" id="IPR041049">
    <property type="entry name" value="DUF5615"/>
</dbReference>
<sequence length="115" mass="12509">MNLSPDWVSLLKGNGWSAVHWSTVGDPRASDASIMEWAVAHQYVVFTHDLDFGTMLALSHATGPSVLQVRAADVLPDRLGDVILAALRQHDTELASGALVVVEERRSRVRILPIG</sequence>
<proteinExistence type="predicted"/>
<organism evidence="2">
    <name type="scientific">Caldilineaceae bacterium SB0675_bin_29</name>
    <dbReference type="NCBI Taxonomy" id="2605266"/>
    <lineage>
        <taxon>Bacteria</taxon>
        <taxon>Bacillati</taxon>
        <taxon>Chloroflexota</taxon>
        <taxon>Caldilineae</taxon>
        <taxon>Caldilineales</taxon>
        <taxon>Caldilineaceae</taxon>
    </lineage>
</organism>
<accession>A0A6B1FZY8</accession>
<reference evidence="2" key="1">
    <citation type="submission" date="2019-09" db="EMBL/GenBank/DDBJ databases">
        <title>Characterisation of the sponge microbiome using genome-centric metagenomics.</title>
        <authorList>
            <person name="Engelberts J.P."/>
            <person name="Robbins S.J."/>
            <person name="De Goeij J.M."/>
            <person name="Aranda M."/>
            <person name="Bell S.C."/>
            <person name="Webster N.S."/>
        </authorList>
    </citation>
    <scope>NUCLEOTIDE SEQUENCE</scope>
    <source>
        <strain evidence="2">SB0675_bin_29</strain>
    </source>
</reference>
<evidence type="ECO:0000259" key="1">
    <source>
        <dbReference type="Pfam" id="PF18480"/>
    </source>
</evidence>
<protein>
    <recommendedName>
        <fullName evidence="1">DUF5615 domain-containing protein</fullName>
    </recommendedName>
</protein>
<name>A0A6B1FZY8_9CHLR</name>
<dbReference type="EMBL" id="VYDA01000104">
    <property type="protein sequence ID" value="MYH60736.1"/>
    <property type="molecule type" value="Genomic_DNA"/>
</dbReference>